<dbReference type="GO" id="GO:0046943">
    <property type="term" value="F:carboxylic acid transmembrane transporter activity"/>
    <property type="evidence" value="ECO:0007669"/>
    <property type="project" value="TreeGrafter"/>
</dbReference>
<dbReference type="Proteomes" id="UP000466586">
    <property type="component" value="Unassembled WGS sequence"/>
</dbReference>
<feature type="transmembrane region" description="Helical" evidence="5">
    <location>
        <begin position="151"/>
        <end position="174"/>
    </location>
</feature>
<dbReference type="AlphaFoldDB" id="A0A7K1YFN6"/>
<feature type="transmembrane region" description="Helical" evidence="5">
    <location>
        <begin position="229"/>
        <end position="248"/>
    </location>
</feature>
<dbReference type="PROSITE" id="PS00217">
    <property type="entry name" value="SUGAR_TRANSPORT_2"/>
    <property type="match status" value="1"/>
</dbReference>
<keyword evidence="8" id="KW-1185">Reference proteome</keyword>
<feature type="transmembrane region" description="Helical" evidence="5">
    <location>
        <begin position="63"/>
        <end position="82"/>
    </location>
</feature>
<evidence type="ECO:0000256" key="2">
    <source>
        <dbReference type="ARBA" id="ARBA00022692"/>
    </source>
</evidence>
<feature type="transmembrane region" description="Helical" evidence="5">
    <location>
        <begin position="94"/>
        <end position="111"/>
    </location>
</feature>
<evidence type="ECO:0000256" key="4">
    <source>
        <dbReference type="ARBA" id="ARBA00023136"/>
    </source>
</evidence>
<name>A0A7K1YFN6_9SPHI</name>
<feature type="transmembrane region" description="Helical" evidence="5">
    <location>
        <begin position="386"/>
        <end position="407"/>
    </location>
</feature>
<dbReference type="InterPro" id="IPR036259">
    <property type="entry name" value="MFS_trans_sf"/>
</dbReference>
<proteinExistence type="predicted"/>
<comment type="subcellular location">
    <subcellularLocation>
        <location evidence="1">Membrane</location>
        <topology evidence="1">Multi-pass membrane protein</topology>
    </subcellularLocation>
</comment>
<keyword evidence="3 5" id="KW-1133">Transmembrane helix</keyword>
<protein>
    <submittedName>
        <fullName evidence="7">MFS transporter</fullName>
    </submittedName>
</protein>
<sequence length="418" mass="45349">METLIIETPNSTAVKRIHLVSLFVICFLSTAFGGVISTLMSVYLPVVVKDLQVTTNTAKLDTISGYINSLFIFGWTAGGFLWGLISDKTGRKTAFLLALGSYGLATIATGLMSNWEGVMVCRFLSGVGVGGVLAVSVVLLSEIWPEKTRAIFIGIISVAFPIGIFSAGLINFFVSSWRQGFFVGLVPIAIAIIGIWTLKESDLWLLHRSGRTNKVKKSDALFSISNRKALITGSVIFGTMLIGMWALFSWMPTWIQSLFTVDAPKERGLSMMFLGMGGLTGGFSSGWVANTIGLRRSLISSFAVCAIMAFILFKTNDHFSTIIYIEIAVLALFFGVSQGVLSVYIPMLFPTSVRASATGFCFNIGRLFTGAAVLFIGVLVNVMGGYANSLFIFSWVFVVGLLVVIFIRDIQPVNQVEK</sequence>
<evidence type="ECO:0000313" key="7">
    <source>
        <dbReference type="EMBL" id="MXV53260.1"/>
    </source>
</evidence>
<feature type="transmembrane region" description="Helical" evidence="5">
    <location>
        <begin position="20"/>
        <end position="43"/>
    </location>
</feature>
<feature type="transmembrane region" description="Helical" evidence="5">
    <location>
        <begin position="321"/>
        <end position="345"/>
    </location>
</feature>
<dbReference type="EMBL" id="WVHT01000016">
    <property type="protein sequence ID" value="MXV53260.1"/>
    <property type="molecule type" value="Genomic_DNA"/>
</dbReference>
<evidence type="ECO:0000256" key="1">
    <source>
        <dbReference type="ARBA" id="ARBA00004141"/>
    </source>
</evidence>
<keyword evidence="2 5" id="KW-0812">Transmembrane</keyword>
<comment type="caution">
    <text evidence="7">The sequence shown here is derived from an EMBL/GenBank/DDBJ whole genome shotgun (WGS) entry which is preliminary data.</text>
</comment>
<dbReference type="GO" id="GO:0005886">
    <property type="term" value="C:plasma membrane"/>
    <property type="evidence" value="ECO:0007669"/>
    <property type="project" value="TreeGrafter"/>
</dbReference>
<reference evidence="7 8" key="1">
    <citation type="submission" date="2019-11" db="EMBL/GenBank/DDBJ databases">
        <title>Pedobacter sp. HMF7647 Genome sequencing and assembly.</title>
        <authorList>
            <person name="Kang H."/>
            <person name="Kim H."/>
            <person name="Joh K."/>
        </authorList>
    </citation>
    <scope>NUCLEOTIDE SEQUENCE [LARGE SCALE GENOMIC DNA]</scope>
    <source>
        <strain evidence="7 8">HMF7647</strain>
    </source>
</reference>
<feature type="transmembrane region" description="Helical" evidence="5">
    <location>
        <begin position="297"/>
        <end position="315"/>
    </location>
</feature>
<feature type="transmembrane region" description="Helical" evidence="5">
    <location>
        <begin position="180"/>
        <end position="198"/>
    </location>
</feature>
<evidence type="ECO:0000256" key="3">
    <source>
        <dbReference type="ARBA" id="ARBA00022989"/>
    </source>
</evidence>
<dbReference type="InterPro" id="IPR005829">
    <property type="entry name" value="Sugar_transporter_CS"/>
</dbReference>
<dbReference type="RefSeq" id="WP_160846439.1">
    <property type="nucleotide sequence ID" value="NZ_WVHT01000016.1"/>
</dbReference>
<gene>
    <name evidence="7" type="ORF">GS399_20020</name>
</gene>
<feature type="transmembrane region" description="Helical" evidence="5">
    <location>
        <begin position="268"/>
        <end position="290"/>
    </location>
</feature>
<dbReference type="PROSITE" id="PS50850">
    <property type="entry name" value="MFS"/>
    <property type="match status" value="1"/>
</dbReference>
<accession>A0A7K1YFN6</accession>
<dbReference type="Gene3D" id="1.20.1250.20">
    <property type="entry name" value="MFS general substrate transporter like domains"/>
    <property type="match status" value="2"/>
</dbReference>
<feature type="transmembrane region" description="Helical" evidence="5">
    <location>
        <begin position="123"/>
        <end position="144"/>
    </location>
</feature>
<organism evidence="7 8">
    <name type="scientific">Hufsiella arboris</name>
    <dbReference type="NCBI Taxonomy" id="2695275"/>
    <lineage>
        <taxon>Bacteria</taxon>
        <taxon>Pseudomonadati</taxon>
        <taxon>Bacteroidota</taxon>
        <taxon>Sphingobacteriia</taxon>
        <taxon>Sphingobacteriales</taxon>
        <taxon>Sphingobacteriaceae</taxon>
        <taxon>Hufsiella</taxon>
    </lineage>
</organism>
<dbReference type="InterPro" id="IPR011701">
    <property type="entry name" value="MFS"/>
</dbReference>
<evidence type="ECO:0000259" key="6">
    <source>
        <dbReference type="PROSITE" id="PS50850"/>
    </source>
</evidence>
<feature type="transmembrane region" description="Helical" evidence="5">
    <location>
        <begin position="357"/>
        <end position="380"/>
    </location>
</feature>
<dbReference type="PANTHER" id="PTHR23508:SF10">
    <property type="entry name" value="CARBOXYLIC ACID TRANSPORTER PROTEIN HOMOLOG"/>
    <property type="match status" value="1"/>
</dbReference>
<dbReference type="PANTHER" id="PTHR23508">
    <property type="entry name" value="CARBOXYLIC ACID TRANSPORTER PROTEIN HOMOLOG"/>
    <property type="match status" value="1"/>
</dbReference>
<dbReference type="SUPFAM" id="SSF103473">
    <property type="entry name" value="MFS general substrate transporter"/>
    <property type="match status" value="1"/>
</dbReference>
<evidence type="ECO:0000313" key="8">
    <source>
        <dbReference type="Proteomes" id="UP000466586"/>
    </source>
</evidence>
<evidence type="ECO:0000256" key="5">
    <source>
        <dbReference type="SAM" id="Phobius"/>
    </source>
</evidence>
<keyword evidence="4 5" id="KW-0472">Membrane</keyword>
<feature type="domain" description="Major facilitator superfamily (MFS) profile" evidence="6">
    <location>
        <begin position="22"/>
        <end position="412"/>
    </location>
</feature>
<dbReference type="InterPro" id="IPR020846">
    <property type="entry name" value="MFS_dom"/>
</dbReference>
<dbReference type="Pfam" id="PF07690">
    <property type="entry name" value="MFS_1"/>
    <property type="match status" value="1"/>
</dbReference>